<feature type="transmembrane region" description="Helical" evidence="9">
    <location>
        <begin position="80"/>
        <end position="96"/>
    </location>
</feature>
<organism evidence="10 13">
    <name type="scientific">Leptospira langatensis</name>
    <dbReference type="NCBI Taxonomy" id="2484983"/>
    <lineage>
        <taxon>Bacteria</taxon>
        <taxon>Pseudomonadati</taxon>
        <taxon>Spirochaetota</taxon>
        <taxon>Spirochaetia</taxon>
        <taxon>Leptospirales</taxon>
        <taxon>Leptospiraceae</taxon>
        <taxon>Leptospira</taxon>
    </lineage>
</organism>
<evidence type="ECO:0000256" key="7">
    <source>
        <dbReference type="ARBA" id="ARBA00022989"/>
    </source>
</evidence>
<dbReference type="UniPathway" id="UPA00148"/>
<reference evidence="11" key="1">
    <citation type="submission" date="2018-10" db="EMBL/GenBank/DDBJ databases">
        <authorList>
            <person name="Vincent A.T."/>
            <person name="Schiettekatte O."/>
            <person name="Bourhy P."/>
            <person name="Veyrier F.J."/>
            <person name="Picardeau M."/>
        </authorList>
    </citation>
    <scope>NUCLEOTIDE SEQUENCE</scope>
    <source>
        <strain evidence="11">201702690</strain>
    </source>
</reference>
<dbReference type="HAMAP" id="MF_00024">
    <property type="entry name" value="CobD_CbiB"/>
    <property type="match status" value="1"/>
</dbReference>
<dbReference type="GO" id="GO:0015420">
    <property type="term" value="F:ABC-type vitamin B12 transporter activity"/>
    <property type="evidence" value="ECO:0007669"/>
    <property type="project" value="UniProtKB-UniRule"/>
</dbReference>
<reference evidence="12 13" key="2">
    <citation type="journal article" date="2019" name="PLoS Negl. Trop. Dis.">
        <title>Revisiting the worldwide diversity of Leptospira species in the environment.</title>
        <authorList>
            <person name="Vincent A.T."/>
            <person name="Schiettekatte O."/>
            <person name="Bourhy P."/>
            <person name="Veyrier F.J."/>
            <person name="Picardeau M."/>
        </authorList>
    </citation>
    <scope>NUCLEOTIDE SEQUENCE [LARGE SCALE GENOMIC DNA]</scope>
    <source>
        <strain evidence="12">201702690</strain>
        <strain evidence="10 13">SSW18</strain>
    </source>
</reference>
<dbReference type="RefSeq" id="WP_135642292.1">
    <property type="nucleotide sequence ID" value="NZ_RQER01000011.1"/>
</dbReference>
<dbReference type="GO" id="GO:0009236">
    <property type="term" value="P:cobalamin biosynthetic process"/>
    <property type="evidence" value="ECO:0007669"/>
    <property type="project" value="UniProtKB-UniRule"/>
</dbReference>
<dbReference type="EMBL" id="RQGC01000001">
    <property type="protein sequence ID" value="TGL43338.1"/>
    <property type="molecule type" value="Genomic_DNA"/>
</dbReference>
<evidence type="ECO:0000313" key="11">
    <source>
        <dbReference type="EMBL" id="TGL43338.1"/>
    </source>
</evidence>
<sequence>MNPFWLIPISLALDLSLGDPQGFPHPVRLMGKFARYLERISRLAIPSPFLAGCVTSLIVYSASFFLPWSLLQLSSEIHPFLEYTLSIFIIYTSVALKDLLDHSKEVYHALAEGNVEMAREKVGKIVGRDTGSLSEEEIVRATVESVGENLVDGITAPLFFAAIGGPALAILYRSINTLDSLFGYKNETYIRFGWVPAKVDDLANYIPARITAPLLSIASGLLGFHSLLSLHILRRDGRKNPSPNSGLSEAALAGALNIQLGGRNYYQGVLSEKPKIGEANENLTPQKILDANKIVLFASILTAFFYLIAVKAFTLLLNYLQSANFFSI</sequence>
<dbReference type="OrthoDB" id="9811967at2"/>
<evidence type="ECO:0000256" key="3">
    <source>
        <dbReference type="ARBA" id="ARBA00006263"/>
    </source>
</evidence>
<dbReference type="GO" id="GO:0005886">
    <property type="term" value="C:plasma membrane"/>
    <property type="evidence" value="ECO:0007669"/>
    <property type="project" value="UniProtKB-SubCell"/>
</dbReference>
<gene>
    <name evidence="9 10" type="primary">cobD</name>
    <name evidence="10" type="ORF">EHO57_17635</name>
    <name evidence="11" type="ORF">EHQ53_01495</name>
</gene>
<dbReference type="PANTHER" id="PTHR34308">
    <property type="entry name" value="COBALAMIN BIOSYNTHESIS PROTEIN CBIB"/>
    <property type="match status" value="1"/>
</dbReference>
<comment type="function">
    <text evidence="9">Converts cobyric acid to cobinamide by the addition of aminopropanol on the F carboxylic group.</text>
</comment>
<dbReference type="Pfam" id="PF03186">
    <property type="entry name" value="CobD_Cbib"/>
    <property type="match status" value="1"/>
</dbReference>
<evidence type="ECO:0000256" key="4">
    <source>
        <dbReference type="ARBA" id="ARBA00022475"/>
    </source>
</evidence>
<feature type="transmembrane region" description="Helical" evidence="9">
    <location>
        <begin position="49"/>
        <end position="68"/>
    </location>
</feature>
<keyword evidence="7 9" id="KW-1133">Transmembrane helix</keyword>
<keyword evidence="12" id="KW-1185">Reference proteome</keyword>
<keyword evidence="4 9" id="KW-1003">Cell membrane</keyword>
<comment type="subcellular location">
    <subcellularLocation>
        <location evidence="1 9">Cell membrane</location>
        <topology evidence="1 9">Multi-pass membrane protein</topology>
    </subcellularLocation>
</comment>
<comment type="caution">
    <text evidence="9">Lacks conserved residue(s) required for the propagation of feature annotation.</text>
</comment>
<dbReference type="Proteomes" id="UP000297946">
    <property type="component" value="Unassembled WGS sequence"/>
</dbReference>
<feature type="transmembrane region" description="Helical" evidence="9">
    <location>
        <begin position="210"/>
        <end position="233"/>
    </location>
</feature>
<evidence type="ECO:0000313" key="12">
    <source>
        <dbReference type="Proteomes" id="UP000297273"/>
    </source>
</evidence>
<feature type="transmembrane region" description="Helical" evidence="9">
    <location>
        <begin position="294"/>
        <end position="320"/>
    </location>
</feature>
<name>A0A5F1ZXC5_9LEPT</name>
<dbReference type="PANTHER" id="PTHR34308:SF1">
    <property type="entry name" value="COBALAMIN BIOSYNTHESIS PROTEIN CBIB"/>
    <property type="match status" value="1"/>
</dbReference>
<comment type="caution">
    <text evidence="10">The sequence shown here is derived from an EMBL/GenBank/DDBJ whole genome shotgun (WGS) entry which is preliminary data.</text>
</comment>
<keyword evidence="6 9" id="KW-0812">Transmembrane</keyword>
<comment type="similarity">
    <text evidence="3 9">Belongs to the CobD/CbiB family.</text>
</comment>
<accession>A0A5F1ZXC5</accession>
<dbReference type="Proteomes" id="UP000297273">
    <property type="component" value="Unassembled WGS sequence"/>
</dbReference>
<evidence type="ECO:0000313" key="10">
    <source>
        <dbReference type="EMBL" id="TGJ98423.1"/>
    </source>
</evidence>
<evidence type="ECO:0000256" key="1">
    <source>
        <dbReference type="ARBA" id="ARBA00004651"/>
    </source>
</evidence>
<dbReference type="GO" id="GO:0048472">
    <property type="term" value="F:threonine-phosphate decarboxylase activity"/>
    <property type="evidence" value="ECO:0007669"/>
    <property type="project" value="InterPro"/>
</dbReference>
<evidence type="ECO:0000256" key="8">
    <source>
        <dbReference type="ARBA" id="ARBA00023136"/>
    </source>
</evidence>
<keyword evidence="5 9" id="KW-0169">Cobalamin biosynthesis</keyword>
<evidence type="ECO:0000313" key="13">
    <source>
        <dbReference type="Proteomes" id="UP000297946"/>
    </source>
</evidence>
<protein>
    <recommendedName>
        <fullName evidence="9">Cobalamin biosynthesis protein CobD</fullName>
    </recommendedName>
</protein>
<evidence type="ECO:0000256" key="2">
    <source>
        <dbReference type="ARBA" id="ARBA00004953"/>
    </source>
</evidence>
<dbReference type="NCBIfam" id="TIGR00380">
    <property type="entry name" value="cobal_cbiB"/>
    <property type="match status" value="1"/>
</dbReference>
<proteinExistence type="inferred from homology"/>
<dbReference type="AlphaFoldDB" id="A0A5F1ZXC5"/>
<dbReference type="InterPro" id="IPR004485">
    <property type="entry name" value="Cobalamin_biosynth_CobD/CbiB"/>
</dbReference>
<evidence type="ECO:0000256" key="9">
    <source>
        <dbReference type="HAMAP-Rule" id="MF_00024"/>
    </source>
</evidence>
<evidence type="ECO:0000256" key="5">
    <source>
        <dbReference type="ARBA" id="ARBA00022573"/>
    </source>
</evidence>
<evidence type="ECO:0000256" key="6">
    <source>
        <dbReference type="ARBA" id="ARBA00022692"/>
    </source>
</evidence>
<comment type="pathway">
    <text evidence="2 9">Cofactor biosynthesis; adenosylcobalamin biosynthesis.</text>
</comment>
<dbReference type="EMBL" id="RQER01000011">
    <property type="protein sequence ID" value="TGJ98423.1"/>
    <property type="molecule type" value="Genomic_DNA"/>
</dbReference>
<keyword evidence="8 9" id="KW-0472">Membrane</keyword>